<dbReference type="Gene3D" id="1.10.8.430">
    <property type="entry name" value="Helical domain of apoptotic protease-activating factors"/>
    <property type="match status" value="1"/>
</dbReference>
<gene>
    <name evidence="5" type="ORF">LLUT_LOCUS30573</name>
</gene>
<dbReference type="GO" id="GO:0043531">
    <property type="term" value="F:ADP binding"/>
    <property type="evidence" value="ECO:0007669"/>
    <property type="project" value="InterPro"/>
</dbReference>
<dbReference type="PANTHER" id="PTHR11017:SF560">
    <property type="entry name" value="RESISTANCE PROTEIN (TIR-NBS-LRR CLASS), PUTATIVE-RELATED"/>
    <property type="match status" value="1"/>
</dbReference>
<evidence type="ECO:0000256" key="2">
    <source>
        <dbReference type="ARBA" id="ARBA00022737"/>
    </source>
</evidence>
<dbReference type="Gene3D" id="3.80.10.10">
    <property type="entry name" value="Ribonuclease Inhibitor"/>
    <property type="match status" value="1"/>
</dbReference>
<feature type="domain" description="NB-ARC" evidence="3">
    <location>
        <begin position="20"/>
        <end position="191"/>
    </location>
</feature>
<evidence type="ECO:0008006" key="7">
    <source>
        <dbReference type="Google" id="ProtNLM"/>
    </source>
</evidence>
<keyword evidence="2" id="KW-0677">Repeat</keyword>
<dbReference type="SUPFAM" id="SSF52058">
    <property type="entry name" value="L domain-like"/>
    <property type="match status" value="1"/>
</dbReference>
<dbReference type="Pfam" id="PF23282">
    <property type="entry name" value="WHD_ROQ1"/>
    <property type="match status" value="1"/>
</dbReference>
<evidence type="ECO:0000259" key="4">
    <source>
        <dbReference type="Pfam" id="PF23282"/>
    </source>
</evidence>
<name>A0AAV1Y6D0_LUPLU</name>
<dbReference type="InterPro" id="IPR058192">
    <property type="entry name" value="WHD_ROQ1-like"/>
</dbReference>
<dbReference type="InterPro" id="IPR002182">
    <property type="entry name" value="NB-ARC"/>
</dbReference>
<proteinExistence type="predicted"/>
<keyword evidence="1" id="KW-0433">Leucine-rich repeat</keyword>
<organism evidence="5 6">
    <name type="scientific">Lupinus luteus</name>
    <name type="common">European yellow lupine</name>
    <dbReference type="NCBI Taxonomy" id="3873"/>
    <lineage>
        <taxon>Eukaryota</taxon>
        <taxon>Viridiplantae</taxon>
        <taxon>Streptophyta</taxon>
        <taxon>Embryophyta</taxon>
        <taxon>Tracheophyta</taxon>
        <taxon>Spermatophyta</taxon>
        <taxon>Magnoliopsida</taxon>
        <taxon>eudicotyledons</taxon>
        <taxon>Gunneridae</taxon>
        <taxon>Pentapetalae</taxon>
        <taxon>rosids</taxon>
        <taxon>fabids</taxon>
        <taxon>Fabales</taxon>
        <taxon>Fabaceae</taxon>
        <taxon>Papilionoideae</taxon>
        <taxon>50 kb inversion clade</taxon>
        <taxon>genistoids sensu lato</taxon>
        <taxon>core genistoids</taxon>
        <taxon>Genisteae</taxon>
        <taxon>Lupinus</taxon>
    </lineage>
</organism>
<evidence type="ECO:0000259" key="3">
    <source>
        <dbReference type="Pfam" id="PF00931"/>
    </source>
</evidence>
<feature type="domain" description="Disease resistance protein Roq1-like winged-helix" evidence="4">
    <location>
        <begin position="262"/>
        <end position="330"/>
    </location>
</feature>
<dbReference type="InterPro" id="IPR032675">
    <property type="entry name" value="LRR_dom_sf"/>
</dbReference>
<sequence>MEKLDFNAMSIPDFAVGLESRMKDLIEVLKSQSKGVCIIGIWGMGGVGKTTIAKALYNKIRRDFEDKSFLANIREVWEKDMGQIDLQKQLLSDILKIRKMNMRSVEWVKGMIKERLCRKRALIVLDDVTTLEQVNALCGNREWIGQGSVIIVTTRDVRILNILEVDDIYRMKEMDEKESLELFSWHAFRETSPQEDFFELSRSVVTLCGGLPLALEVLGSYLYKREKEQWRSVLSKLKRIPNNRVQQKLRISFDGLEDPMLKDIFLDICCFFIGKDRAYVTEILNGCGLHADIGIAVLIEQSLVTIVKNNKLGTHDLLRDMGREIVRERSPENLEERSRLWLHEDALEVLTANTGTKAVEGFTLRLHEASEACFSTKAFMKMNRLRLLQLYHVQLSGDYKHLPKHLRWLYWQGFPLTYIPNNFYQGNLVAIALKHSNLKLVWKEPQLMERLKILNLSHSKSLTKTPDFSKLPNLEKLILKDCPSLSEVHQSIGDLRNLLLINLKGCTSLRNLPMTIYKLKSVKTLIISGCSMIDKFEEDIIQMESLTTLLADLTGIKLIPFSILRSKSIGYISLCGHEGLAHDVFPSFIWSWMSPANLKFCIPQFWSMSTSLVSMDVQQNLGGVLTMLTGLSKLRSVSVQCNSDSQLTSELRRIVHGLSDVSFTELETTSYAAQISENSIGYLLIGMGSFKEVINTLSKTISEGSNGSSDLVLPGDNVPYWLAYEGEGHSTLFEVPCEDRDWCMKGMTLCVVYSSTPQKMEAEYPFILLIINHTKLTMQIYKRDTKAYLFNDEEWQGIISNLGAGDKVQIFFAFGHGVTIDRTAVYLINDQPITLETEASAYAKIEQSTNAKIEQSTELSAEVKTTNPSVKPNKNIFRKLTKKMRECMCVNRNEGLSCFLCFPIPAAATSESSPLLGHQE</sequence>
<dbReference type="Pfam" id="PF00931">
    <property type="entry name" value="NB-ARC"/>
    <property type="match status" value="1"/>
</dbReference>
<dbReference type="GO" id="GO:0006952">
    <property type="term" value="P:defense response"/>
    <property type="evidence" value="ECO:0007669"/>
    <property type="project" value="InterPro"/>
</dbReference>
<dbReference type="Gene3D" id="3.40.50.300">
    <property type="entry name" value="P-loop containing nucleotide triphosphate hydrolases"/>
    <property type="match status" value="1"/>
</dbReference>
<accession>A0AAV1Y6D0</accession>
<dbReference type="EMBL" id="CAXHTB010000022">
    <property type="protein sequence ID" value="CAL0329513.1"/>
    <property type="molecule type" value="Genomic_DNA"/>
</dbReference>
<dbReference type="PANTHER" id="PTHR11017">
    <property type="entry name" value="LEUCINE-RICH REPEAT-CONTAINING PROTEIN"/>
    <property type="match status" value="1"/>
</dbReference>
<comment type="caution">
    <text evidence="5">The sequence shown here is derived from an EMBL/GenBank/DDBJ whole genome shotgun (WGS) entry which is preliminary data.</text>
</comment>
<dbReference type="PRINTS" id="PR00364">
    <property type="entry name" value="DISEASERSIST"/>
</dbReference>
<dbReference type="Proteomes" id="UP001497480">
    <property type="component" value="Unassembled WGS sequence"/>
</dbReference>
<dbReference type="InterPro" id="IPR027417">
    <property type="entry name" value="P-loop_NTPase"/>
</dbReference>
<dbReference type="InterPro" id="IPR036390">
    <property type="entry name" value="WH_DNA-bd_sf"/>
</dbReference>
<evidence type="ECO:0000313" key="5">
    <source>
        <dbReference type="EMBL" id="CAL0329513.1"/>
    </source>
</evidence>
<dbReference type="InterPro" id="IPR044974">
    <property type="entry name" value="Disease_R_plants"/>
</dbReference>
<evidence type="ECO:0000313" key="6">
    <source>
        <dbReference type="Proteomes" id="UP001497480"/>
    </source>
</evidence>
<keyword evidence="6" id="KW-1185">Reference proteome</keyword>
<dbReference type="SUPFAM" id="SSF46785">
    <property type="entry name" value="Winged helix' DNA-binding domain"/>
    <property type="match status" value="1"/>
</dbReference>
<dbReference type="SUPFAM" id="SSF52540">
    <property type="entry name" value="P-loop containing nucleoside triphosphate hydrolases"/>
    <property type="match status" value="1"/>
</dbReference>
<dbReference type="AlphaFoldDB" id="A0AAV1Y6D0"/>
<dbReference type="InterPro" id="IPR042197">
    <property type="entry name" value="Apaf_helical"/>
</dbReference>
<protein>
    <recommendedName>
        <fullName evidence="7">TMV resistance protein N</fullName>
    </recommendedName>
</protein>
<evidence type="ECO:0000256" key="1">
    <source>
        <dbReference type="ARBA" id="ARBA00022614"/>
    </source>
</evidence>
<reference evidence="5 6" key="1">
    <citation type="submission" date="2024-03" db="EMBL/GenBank/DDBJ databases">
        <authorList>
            <person name="Martinez-Hernandez J."/>
        </authorList>
    </citation>
    <scope>NUCLEOTIDE SEQUENCE [LARGE SCALE GENOMIC DNA]</scope>
</reference>